<protein>
    <submittedName>
        <fullName evidence="2">Invasion associated locus B (IalB) protein</fullName>
    </submittedName>
</protein>
<keyword evidence="5" id="KW-1185">Reference proteome</keyword>
<gene>
    <name evidence="3" type="ORF">GA0071312_0439</name>
    <name evidence="2" type="ORF">HLUCCO17_02815</name>
</gene>
<dbReference type="STRING" id="1653334.GA0071312_0439"/>
<name>A0A0P7XA46_9HYPH</name>
<dbReference type="InterPro" id="IPR038696">
    <property type="entry name" value="IalB_sf"/>
</dbReference>
<evidence type="ECO:0000313" key="2">
    <source>
        <dbReference type="EMBL" id="KPQ12108.1"/>
    </source>
</evidence>
<dbReference type="OrthoDB" id="9806572at2"/>
<organism evidence="2 4">
    <name type="scientific">Saliniramus fredricksonii</name>
    <dbReference type="NCBI Taxonomy" id="1653334"/>
    <lineage>
        <taxon>Bacteria</taxon>
        <taxon>Pseudomonadati</taxon>
        <taxon>Pseudomonadota</taxon>
        <taxon>Alphaproteobacteria</taxon>
        <taxon>Hyphomicrobiales</taxon>
        <taxon>Salinarimonadaceae</taxon>
        <taxon>Saliniramus</taxon>
    </lineage>
</organism>
<dbReference type="Proteomes" id="UP000050497">
    <property type="component" value="Unassembled WGS sequence"/>
</dbReference>
<proteinExistence type="predicted"/>
<evidence type="ECO:0000313" key="4">
    <source>
        <dbReference type="Proteomes" id="UP000050497"/>
    </source>
</evidence>
<reference evidence="3 5" key="2">
    <citation type="submission" date="2016-08" db="EMBL/GenBank/DDBJ databases">
        <authorList>
            <person name="Varghese N."/>
            <person name="Submissions Spin"/>
        </authorList>
    </citation>
    <scope>NUCLEOTIDE SEQUENCE [LARGE SCALE GENOMIC DNA]</scope>
    <source>
        <strain evidence="3 5">HL-109</strain>
    </source>
</reference>
<dbReference type="Proteomes" id="UP000182800">
    <property type="component" value="Unassembled WGS sequence"/>
</dbReference>
<evidence type="ECO:0000256" key="1">
    <source>
        <dbReference type="SAM" id="SignalP"/>
    </source>
</evidence>
<evidence type="ECO:0000313" key="3">
    <source>
        <dbReference type="EMBL" id="SCC78695.1"/>
    </source>
</evidence>
<comment type="caution">
    <text evidence="2">The sequence shown here is derived from an EMBL/GenBank/DDBJ whole genome shotgun (WGS) entry which is preliminary data.</text>
</comment>
<dbReference type="EMBL" id="FMBM01000001">
    <property type="protein sequence ID" value="SCC78695.1"/>
    <property type="molecule type" value="Genomic_DNA"/>
</dbReference>
<dbReference type="RefSeq" id="WP_108721780.1">
    <property type="nucleotide sequence ID" value="NZ_FMBM01000001.1"/>
</dbReference>
<evidence type="ECO:0000313" key="5">
    <source>
        <dbReference type="Proteomes" id="UP000182800"/>
    </source>
</evidence>
<dbReference type="AlphaFoldDB" id="A0A0P7XA46"/>
<sequence length="177" mass="19094">MMLTRFLRRFAPAIALAGAMMAAPSGGALAQSGATLLDTFNDWGAYTASADGAKVCYALSQPERRLPEELRRGAGYLFVSFRPAENVRNEVAVVMGFPTRDGQDAIADVDGTRFTMVTSGENVWIKDPADEGRLVDAFLAGSELRLEVVSGRGNETTDVYSLMGFTAALRRAREECS</sequence>
<dbReference type="Gene3D" id="2.60.40.1880">
    <property type="entry name" value="Invasion associated locus B (IalB) protein"/>
    <property type="match status" value="1"/>
</dbReference>
<feature type="chain" id="PRO_5006145177" evidence="1">
    <location>
        <begin position="31"/>
        <end position="177"/>
    </location>
</feature>
<feature type="signal peptide" evidence="1">
    <location>
        <begin position="1"/>
        <end position="30"/>
    </location>
</feature>
<reference evidence="2 4" key="1">
    <citation type="submission" date="2015-09" db="EMBL/GenBank/DDBJ databases">
        <title>Identification and resolution of microdiversity through metagenomic sequencing of parallel consortia.</title>
        <authorList>
            <person name="Nelson W.C."/>
            <person name="Romine M.F."/>
            <person name="Lindemann S.R."/>
        </authorList>
    </citation>
    <scope>NUCLEOTIDE SEQUENCE [LARGE SCALE GENOMIC DNA]</scope>
    <source>
        <strain evidence="2">HL-109</strain>
    </source>
</reference>
<keyword evidence="1" id="KW-0732">Signal</keyword>
<accession>A0A0P7XA46</accession>
<dbReference type="EMBL" id="LJSX01000003">
    <property type="protein sequence ID" value="KPQ12108.1"/>
    <property type="molecule type" value="Genomic_DNA"/>
</dbReference>